<name>A0A4P9Y0N2_9FUNG</name>
<dbReference type="Proteomes" id="UP000267251">
    <property type="component" value="Unassembled WGS sequence"/>
</dbReference>
<protein>
    <submittedName>
        <fullName evidence="2">Uncharacterized protein</fullName>
    </submittedName>
</protein>
<feature type="signal peptide" evidence="1">
    <location>
        <begin position="1"/>
        <end position="20"/>
    </location>
</feature>
<reference evidence="3" key="1">
    <citation type="journal article" date="2018" name="Nat. Microbiol.">
        <title>Leveraging single-cell genomics to expand the fungal tree of life.</title>
        <authorList>
            <person name="Ahrendt S.R."/>
            <person name="Quandt C.A."/>
            <person name="Ciobanu D."/>
            <person name="Clum A."/>
            <person name="Salamov A."/>
            <person name="Andreopoulos B."/>
            <person name="Cheng J.F."/>
            <person name="Woyke T."/>
            <person name="Pelin A."/>
            <person name="Henrissat B."/>
            <person name="Reynolds N.K."/>
            <person name="Benny G.L."/>
            <person name="Smith M.E."/>
            <person name="James T.Y."/>
            <person name="Grigoriev I.V."/>
        </authorList>
    </citation>
    <scope>NUCLEOTIDE SEQUENCE [LARGE SCALE GENOMIC DNA]</scope>
</reference>
<dbReference type="EMBL" id="KZ989004">
    <property type="protein sequence ID" value="RKP11330.1"/>
    <property type="molecule type" value="Genomic_DNA"/>
</dbReference>
<evidence type="ECO:0000313" key="3">
    <source>
        <dbReference type="Proteomes" id="UP000267251"/>
    </source>
</evidence>
<feature type="chain" id="PRO_5020852020" evidence="1">
    <location>
        <begin position="21"/>
        <end position="120"/>
    </location>
</feature>
<evidence type="ECO:0000313" key="2">
    <source>
        <dbReference type="EMBL" id="RKP11330.1"/>
    </source>
</evidence>
<accession>A0A4P9Y0N2</accession>
<keyword evidence="3" id="KW-1185">Reference proteome</keyword>
<evidence type="ECO:0000256" key="1">
    <source>
        <dbReference type="SAM" id="SignalP"/>
    </source>
</evidence>
<keyword evidence="1" id="KW-0732">Signal</keyword>
<sequence length="120" mass="13848">MRFTLLLAATLLLEASHTIGASMENDMPRGVIFINGASERRYIPDFQFEWASQHDDLNPDRKREINHFLKNTLPVLIRTSNAILNVLDKCNKFIIDQQHCDCYDELLKNIVDPQGYEKIG</sequence>
<feature type="non-terminal residue" evidence="2">
    <location>
        <position position="120"/>
    </location>
</feature>
<proteinExistence type="predicted"/>
<gene>
    <name evidence="2" type="ORF">BJ684DRAFT_22117</name>
</gene>
<organism evidence="2 3">
    <name type="scientific">Piptocephalis cylindrospora</name>
    <dbReference type="NCBI Taxonomy" id="1907219"/>
    <lineage>
        <taxon>Eukaryota</taxon>
        <taxon>Fungi</taxon>
        <taxon>Fungi incertae sedis</taxon>
        <taxon>Zoopagomycota</taxon>
        <taxon>Zoopagomycotina</taxon>
        <taxon>Zoopagomycetes</taxon>
        <taxon>Zoopagales</taxon>
        <taxon>Piptocephalidaceae</taxon>
        <taxon>Piptocephalis</taxon>
    </lineage>
</organism>
<dbReference type="AlphaFoldDB" id="A0A4P9Y0N2"/>